<gene>
    <name evidence="3" type="ORF">PMIN01_02027</name>
</gene>
<organism evidence="3 4">
    <name type="scientific">Paraphaeosphaeria minitans</name>
    <dbReference type="NCBI Taxonomy" id="565426"/>
    <lineage>
        <taxon>Eukaryota</taxon>
        <taxon>Fungi</taxon>
        <taxon>Dikarya</taxon>
        <taxon>Ascomycota</taxon>
        <taxon>Pezizomycotina</taxon>
        <taxon>Dothideomycetes</taxon>
        <taxon>Pleosporomycetidae</taxon>
        <taxon>Pleosporales</taxon>
        <taxon>Massarineae</taxon>
        <taxon>Didymosphaeriaceae</taxon>
        <taxon>Paraphaeosphaeria</taxon>
    </lineage>
</organism>
<reference evidence="3" key="1">
    <citation type="journal article" date="2020" name="Mol. Plant Microbe Interact.">
        <title>Genome Sequence of the Biocontrol Agent Coniothyrium minitans strain Conio (IMI 134523).</title>
        <authorList>
            <person name="Patel D."/>
            <person name="Shittu T.A."/>
            <person name="Baroncelli R."/>
            <person name="Muthumeenakshi S."/>
            <person name="Osborne T.H."/>
            <person name="Janganan T.K."/>
            <person name="Sreenivasaprasad S."/>
        </authorList>
    </citation>
    <scope>NUCLEOTIDE SEQUENCE</scope>
    <source>
        <strain evidence="3">Conio</strain>
    </source>
</reference>
<evidence type="ECO:0000313" key="4">
    <source>
        <dbReference type="Proteomes" id="UP000756921"/>
    </source>
</evidence>
<dbReference type="EMBL" id="WJXW01000002">
    <property type="protein sequence ID" value="KAF9739393.1"/>
    <property type="molecule type" value="Genomic_DNA"/>
</dbReference>
<evidence type="ECO:0000256" key="2">
    <source>
        <dbReference type="SAM" id="Phobius"/>
    </source>
</evidence>
<evidence type="ECO:0000313" key="3">
    <source>
        <dbReference type="EMBL" id="KAF9739393.1"/>
    </source>
</evidence>
<keyword evidence="2" id="KW-0472">Membrane</keyword>
<keyword evidence="4" id="KW-1185">Reference proteome</keyword>
<sequence length="115" mass="12097">MASKSTASSDILPSKTPLETASSQSVENITTSYVGYTTLATSLVSPTETALLSNETATTPTDAAGPVVISPDDIPPGWIPDMEREDTIAFHNELIIMLGLLAMGILAVWVWSLCG</sequence>
<dbReference type="Proteomes" id="UP000756921">
    <property type="component" value="Unassembled WGS sequence"/>
</dbReference>
<evidence type="ECO:0000256" key="1">
    <source>
        <dbReference type="SAM" id="MobiDB-lite"/>
    </source>
</evidence>
<keyword evidence="2" id="KW-0812">Transmembrane</keyword>
<accession>A0A9P6GQJ1</accession>
<dbReference type="AlphaFoldDB" id="A0A9P6GQJ1"/>
<name>A0A9P6GQJ1_9PLEO</name>
<comment type="caution">
    <text evidence="3">The sequence shown here is derived from an EMBL/GenBank/DDBJ whole genome shotgun (WGS) entry which is preliminary data.</text>
</comment>
<keyword evidence="2" id="KW-1133">Transmembrane helix</keyword>
<dbReference type="OrthoDB" id="10451602at2759"/>
<feature type="region of interest" description="Disordered" evidence="1">
    <location>
        <begin position="1"/>
        <end position="25"/>
    </location>
</feature>
<protein>
    <submittedName>
        <fullName evidence="3">Uncharacterized protein</fullName>
    </submittedName>
</protein>
<feature type="transmembrane region" description="Helical" evidence="2">
    <location>
        <begin position="94"/>
        <end position="112"/>
    </location>
</feature>
<proteinExistence type="predicted"/>